<proteinExistence type="predicted"/>
<dbReference type="InterPro" id="IPR019410">
    <property type="entry name" value="Methyltransf_16"/>
</dbReference>
<sequence length="309" mass="33016">MWAMAMARIQVLGLLANAHASVAPPRPAGVALRSKEFRLLGAGCDAAVTLDAGSSFAEGTRRFALPNGREIGVRETSFGEGKLGYSLWTAGIALATWVCADPSRVRDKAVLELGSGVGLAGFACACAGARSVTLSDMDRVCADDRDSPTGLLSSLRRSVHENALAEAVLVRRIDWREHVRAAAPSPGLGGAASRGGGREPQARALVDDDRFDVVVASDCVYHAELLEPLAVAVQRFLAPDGVAYVMSTHRPACVGEMHASPDDFARELSAAGWCEVHERRCTCRTPYADEEMVLHEVRWRADSKSSFAR</sequence>
<evidence type="ECO:0000313" key="3">
    <source>
        <dbReference type="Proteomes" id="UP000751190"/>
    </source>
</evidence>
<dbReference type="OrthoDB" id="443981at2759"/>
<evidence type="ECO:0000256" key="1">
    <source>
        <dbReference type="SAM" id="SignalP"/>
    </source>
</evidence>
<name>A0A8J6C9V0_DIALT</name>
<feature type="chain" id="PRO_5035192101" description="Calmodulin-lysine N-methyltransferase" evidence="1">
    <location>
        <begin position="21"/>
        <end position="309"/>
    </location>
</feature>
<dbReference type="InterPro" id="IPR029063">
    <property type="entry name" value="SAM-dependent_MTases_sf"/>
</dbReference>
<dbReference type="Proteomes" id="UP000751190">
    <property type="component" value="Unassembled WGS sequence"/>
</dbReference>
<evidence type="ECO:0000313" key="2">
    <source>
        <dbReference type="EMBL" id="KAG8466912.1"/>
    </source>
</evidence>
<keyword evidence="3" id="KW-1185">Reference proteome</keyword>
<comment type="caution">
    <text evidence="2">The sequence shown here is derived from an EMBL/GenBank/DDBJ whole genome shotgun (WGS) entry which is preliminary data.</text>
</comment>
<dbReference type="PANTHER" id="PTHR14614">
    <property type="entry name" value="HEPATOCELLULAR CARCINOMA-ASSOCIATED ANTIGEN"/>
    <property type="match status" value="1"/>
</dbReference>
<gene>
    <name evidence="2" type="ORF">KFE25_008291</name>
</gene>
<keyword evidence="1" id="KW-0732">Signal</keyword>
<dbReference type="Gene3D" id="3.40.50.150">
    <property type="entry name" value="Vaccinia Virus protein VP39"/>
    <property type="match status" value="1"/>
</dbReference>
<dbReference type="SUPFAM" id="SSF53335">
    <property type="entry name" value="S-adenosyl-L-methionine-dependent methyltransferases"/>
    <property type="match status" value="1"/>
</dbReference>
<reference evidence="2" key="1">
    <citation type="submission" date="2021-05" db="EMBL/GenBank/DDBJ databases">
        <title>The genome of the haptophyte Pavlova lutheri (Diacronema luteri, Pavlovales) - a model for lipid biosynthesis in eukaryotic algae.</title>
        <authorList>
            <person name="Hulatt C.J."/>
            <person name="Posewitz M.C."/>
        </authorList>
    </citation>
    <scope>NUCLEOTIDE SEQUENCE</scope>
    <source>
        <strain evidence="2">NIVA-4/92</strain>
    </source>
</reference>
<protein>
    <recommendedName>
        <fullName evidence="4">Calmodulin-lysine N-methyltransferase</fullName>
    </recommendedName>
</protein>
<evidence type="ECO:0008006" key="4">
    <source>
        <dbReference type="Google" id="ProtNLM"/>
    </source>
</evidence>
<dbReference type="EMBL" id="JAGTXO010000007">
    <property type="protein sequence ID" value="KAG8466912.1"/>
    <property type="molecule type" value="Genomic_DNA"/>
</dbReference>
<organism evidence="2 3">
    <name type="scientific">Diacronema lutheri</name>
    <name type="common">Unicellular marine alga</name>
    <name type="synonym">Monochrysis lutheri</name>
    <dbReference type="NCBI Taxonomy" id="2081491"/>
    <lineage>
        <taxon>Eukaryota</taxon>
        <taxon>Haptista</taxon>
        <taxon>Haptophyta</taxon>
        <taxon>Pavlovophyceae</taxon>
        <taxon>Pavlovales</taxon>
        <taxon>Pavlovaceae</taxon>
        <taxon>Diacronema</taxon>
    </lineage>
</organism>
<dbReference type="Pfam" id="PF10294">
    <property type="entry name" value="Methyltransf_16"/>
    <property type="match status" value="2"/>
</dbReference>
<dbReference type="AlphaFoldDB" id="A0A8J6C9V0"/>
<feature type="signal peptide" evidence="1">
    <location>
        <begin position="1"/>
        <end position="20"/>
    </location>
</feature>
<accession>A0A8J6C9V0</accession>